<evidence type="ECO:0000259" key="1">
    <source>
        <dbReference type="Pfam" id="PF13485"/>
    </source>
</evidence>
<keyword evidence="3" id="KW-1185">Reference proteome</keyword>
<protein>
    <recommendedName>
        <fullName evidence="1">Peptidase MA-like domain-containing protein</fullName>
    </recommendedName>
</protein>
<dbReference type="InterPro" id="IPR039568">
    <property type="entry name" value="Peptidase_MA-like_dom"/>
</dbReference>
<comment type="caution">
    <text evidence="2">The sequence shown here is derived from an EMBL/GenBank/DDBJ whole genome shotgun (WGS) entry which is preliminary data.</text>
</comment>
<sequence>MKKRLFKTYIVLTILLALFFLMDSRTYILAKSTGYKALKVFEYYKSTELSSSIEEMNKPHFILKSRGADEKTVEELGSLLEKSYDLVGKEFDYYPTKSIPVFVYGSMEEFWNYNKALDGEAVMGLYNMGVIHLVVPEVFDLTLEQYETNGPVLHEYTHLVVDELTGGNLETWFTEGLALYQEYNVYGTEWGQFMDSKDEYSLEDLRGNFMALDSDKAYRKSFLIIKDIYERKGNREVLNLLKELKAGHDFYKTFASLSDS</sequence>
<dbReference type="EMBL" id="JAJEKE010000022">
    <property type="protein sequence ID" value="MCQ1531406.1"/>
    <property type="molecule type" value="Genomic_DNA"/>
</dbReference>
<accession>A0ABT1NNA2</accession>
<evidence type="ECO:0000313" key="2">
    <source>
        <dbReference type="EMBL" id="MCQ1531406.1"/>
    </source>
</evidence>
<feature type="domain" description="Peptidase MA-like" evidence="1">
    <location>
        <begin position="150"/>
        <end position="250"/>
    </location>
</feature>
<dbReference type="Proteomes" id="UP001651880">
    <property type="component" value="Unassembled WGS sequence"/>
</dbReference>
<dbReference type="Pfam" id="PF13485">
    <property type="entry name" value="Peptidase_MA_2"/>
    <property type="match status" value="1"/>
</dbReference>
<gene>
    <name evidence="2" type="ORF">LJD61_17945</name>
</gene>
<organism evidence="2 3">
    <name type="scientific">Lutispora saccharofermentans</name>
    <dbReference type="NCBI Taxonomy" id="3024236"/>
    <lineage>
        <taxon>Bacteria</taxon>
        <taxon>Bacillati</taxon>
        <taxon>Bacillota</taxon>
        <taxon>Clostridia</taxon>
        <taxon>Lutisporales</taxon>
        <taxon>Lutisporaceae</taxon>
        <taxon>Lutispora</taxon>
    </lineage>
</organism>
<name>A0ABT1NNA2_9FIRM</name>
<dbReference type="RefSeq" id="WP_255228936.1">
    <property type="nucleotide sequence ID" value="NZ_JAJEKE010000022.1"/>
</dbReference>
<proteinExistence type="predicted"/>
<reference evidence="2 3" key="1">
    <citation type="submission" date="2021-10" db="EMBL/GenBank/DDBJ databases">
        <title>Lutispora strain m25 sp. nov., a thermophilic, non-spore-forming bacterium isolated from a lab-scale methanogenic bioreactor digesting anaerobic sludge.</title>
        <authorList>
            <person name="El Houari A."/>
            <person name="Mcdonald J."/>
        </authorList>
    </citation>
    <scope>NUCLEOTIDE SEQUENCE [LARGE SCALE GENOMIC DNA]</scope>
    <source>
        <strain evidence="3">m25</strain>
    </source>
</reference>
<evidence type="ECO:0000313" key="3">
    <source>
        <dbReference type="Proteomes" id="UP001651880"/>
    </source>
</evidence>